<protein>
    <submittedName>
        <fullName evidence="2">Uncharacterized protein</fullName>
    </submittedName>
</protein>
<proteinExistence type="predicted"/>
<dbReference type="EnsemblPlants" id="KQL26065">
    <property type="protein sequence ID" value="KQL26065"/>
    <property type="gene ID" value="SETIT_033048mg"/>
</dbReference>
<feature type="compositionally biased region" description="Low complexity" evidence="1">
    <location>
        <begin position="60"/>
        <end position="93"/>
    </location>
</feature>
<keyword evidence="3" id="KW-1185">Reference proteome</keyword>
<dbReference type="PANTHER" id="PTHR33085:SF63">
    <property type="entry name" value="DUF295 DOMAIN-CONTAINING PROTEIN"/>
    <property type="match status" value="1"/>
</dbReference>
<reference evidence="2" key="2">
    <citation type="submission" date="2018-08" db="UniProtKB">
        <authorList>
            <consortium name="EnsemblPlants"/>
        </authorList>
    </citation>
    <scope>IDENTIFICATION</scope>
    <source>
        <strain evidence="2">Yugu1</strain>
    </source>
</reference>
<dbReference type="Gramene" id="KQL26065">
    <property type="protein sequence ID" value="KQL26065"/>
    <property type="gene ID" value="SETIT_033048mg"/>
</dbReference>
<dbReference type="Pfam" id="PF07893">
    <property type="entry name" value="DUF1668"/>
    <property type="match status" value="1"/>
</dbReference>
<dbReference type="InterPro" id="IPR012871">
    <property type="entry name" value="DUF1668_ORYSA"/>
</dbReference>
<dbReference type="HOGENOM" id="CLU_668341_0_0_1"/>
<dbReference type="EMBL" id="AGNK02001276">
    <property type="status" value="NOT_ANNOTATED_CDS"/>
    <property type="molecule type" value="Genomic_DNA"/>
</dbReference>
<accession>K4A2F0</accession>
<dbReference type="eggNOG" id="ENOG502R44B">
    <property type="taxonomic scope" value="Eukaryota"/>
</dbReference>
<evidence type="ECO:0000313" key="3">
    <source>
        <dbReference type="Proteomes" id="UP000004995"/>
    </source>
</evidence>
<dbReference type="InParanoid" id="K4A2F0"/>
<feature type="region of interest" description="Disordered" evidence="1">
    <location>
        <begin position="1"/>
        <end position="101"/>
    </location>
</feature>
<organism evidence="2 3">
    <name type="scientific">Setaria italica</name>
    <name type="common">Foxtail millet</name>
    <name type="synonym">Panicum italicum</name>
    <dbReference type="NCBI Taxonomy" id="4555"/>
    <lineage>
        <taxon>Eukaryota</taxon>
        <taxon>Viridiplantae</taxon>
        <taxon>Streptophyta</taxon>
        <taxon>Embryophyta</taxon>
        <taxon>Tracheophyta</taxon>
        <taxon>Spermatophyta</taxon>
        <taxon>Magnoliopsida</taxon>
        <taxon>Liliopsida</taxon>
        <taxon>Poales</taxon>
        <taxon>Poaceae</taxon>
        <taxon>PACMAD clade</taxon>
        <taxon>Panicoideae</taxon>
        <taxon>Panicodae</taxon>
        <taxon>Paniceae</taxon>
        <taxon>Cenchrinae</taxon>
        <taxon>Setaria</taxon>
    </lineage>
</organism>
<evidence type="ECO:0000313" key="2">
    <source>
        <dbReference type="EnsemblPlants" id="KQL26065"/>
    </source>
</evidence>
<dbReference type="AlphaFoldDB" id="K4A2F0"/>
<dbReference type="OMA" id="HIDANHW"/>
<dbReference type="Proteomes" id="UP000004995">
    <property type="component" value="Unassembled WGS sequence"/>
</dbReference>
<feature type="compositionally biased region" description="Basic and acidic residues" evidence="1">
    <location>
        <begin position="1"/>
        <end position="13"/>
    </location>
</feature>
<evidence type="ECO:0000256" key="1">
    <source>
        <dbReference type="SAM" id="MobiDB-lite"/>
    </source>
</evidence>
<name>K4A2F0_SETIT</name>
<dbReference type="PANTHER" id="PTHR33085">
    <property type="entry name" value="OS12G0113100 PROTEIN-RELATED"/>
    <property type="match status" value="1"/>
</dbReference>
<sequence>MARPPRRSDDGGEKRRRRRRLYILTKHYGDQGPSIYKLNEDGFDSDDAYSEHSEDSGSTSFENSEDSGSISSDDSEHSVSISSSDSESSGSTSTEDKMHYLGPQDHFDCEYDVDSRARRLRHSRLVVRLGRQAGLPEFVAAGTKILGLNRSTYHATDVSFVFDAATRLVSAAPPFQSPKKSATFWTAGGTIYALDLNSRDAGESQERCLFERLGPDPQSRYRNWRWEALPPPPFKGDRYLELKSHAVHPDGATVFLSFRNARTFSFDGERLEWARHGRWALPFDGEAYHVRELDAWVGLCSRHRGHLAACQVVGGSRRGGAAKPASKCGKDLLFRHRWKRHIDANLVYKGNAKFCLLETVTREHIDANHWDWDAADLILLRVVTFRVQYSFDGPMLLRVVTFQVAYSGDGEL</sequence>
<reference evidence="3" key="1">
    <citation type="journal article" date="2012" name="Nat. Biotechnol.">
        <title>Reference genome sequence of the model plant Setaria.</title>
        <authorList>
            <person name="Bennetzen J.L."/>
            <person name="Schmutz J."/>
            <person name="Wang H."/>
            <person name="Percifield R."/>
            <person name="Hawkins J."/>
            <person name="Pontaroli A.C."/>
            <person name="Estep M."/>
            <person name="Feng L."/>
            <person name="Vaughn J.N."/>
            <person name="Grimwood J."/>
            <person name="Jenkins J."/>
            <person name="Barry K."/>
            <person name="Lindquist E."/>
            <person name="Hellsten U."/>
            <person name="Deshpande S."/>
            <person name="Wang X."/>
            <person name="Wu X."/>
            <person name="Mitros T."/>
            <person name="Triplett J."/>
            <person name="Yang X."/>
            <person name="Ye C.Y."/>
            <person name="Mauro-Herrera M."/>
            <person name="Wang L."/>
            <person name="Li P."/>
            <person name="Sharma M."/>
            <person name="Sharma R."/>
            <person name="Ronald P.C."/>
            <person name="Panaud O."/>
            <person name="Kellogg E.A."/>
            <person name="Brutnell T.P."/>
            <person name="Doust A.N."/>
            <person name="Tuskan G.A."/>
            <person name="Rokhsar D."/>
            <person name="Devos K.M."/>
        </authorList>
    </citation>
    <scope>NUCLEOTIDE SEQUENCE [LARGE SCALE GENOMIC DNA]</scope>
    <source>
        <strain evidence="3">cv. Yugu1</strain>
    </source>
</reference>